<evidence type="ECO:0000256" key="2">
    <source>
        <dbReference type="ARBA" id="ARBA00006206"/>
    </source>
</evidence>
<dbReference type="GO" id="GO:0030246">
    <property type="term" value="F:carbohydrate binding"/>
    <property type="evidence" value="ECO:0007669"/>
    <property type="project" value="InterPro"/>
</dbReference>
<dbReference type="AlphaFoldDB" id="A0AA41Q4M6"/>
<protein>
    <recommendedName>
        <fullName evidence="5">Aldose 1-epimerase</fullName>
        <ecNumber evidence="5">5.1.3.3</ecNumber>
    </recommendedName>
</protein>
<dbReference type="GO" id="GO:0005737">
    <property type="term" value="C:cytoplasm"/>
    <property type="evidence" value="ECO:0007669"/>
    <property type="project" value="TreeGrafter"/>
</dbReference>
<dbReference type="NCBIfam" id="NF008277">
    <property type="entry name" value="PRK11055.1"/>
    <property type="match status" value="1"/>
</dbReference>
<dbReference type="GO" id="GO:0004034">
    <property type="term" value="F:aldose 1-epimerase activity"/>
    <property type="evidence" value="ECO:0007669"/>
    <property type="project" value="UniProtKB-EC"/>
</dbReference>
<dbReference type="Pfam" id="PF01263">
    <property type="entry name" value="Aldose_epim"/>
    <property type="match status" value="1"/>
</dbReference>
<accession>A0AA41Q4M6</accession>
<evidence type="ECO:0000313" key="9">
    <source>
        <dbReference type="EMBL" id="MCF2531112.1"/>
    </source>
</evidence>
<keyword evidence="10" id="KW-1185">Reference proteome</keyword>
<evidence type="ECO:0000256" key="3">
    <source>
        <dbReference type="ARBA" id="ARBA00023235"/>
    </source>
</evidence>
<keyword evidence="3 5" id="KW-0413">Isomerase</keyword>
<organism evidence="9 10">
    <name type="scientific">Yinghuangia soli</name>
    <dbReference type="NCBI Taxonomy" id="2908204"/>
    <lineage>
        <taxon>Bacteria</taxon>
        <taxon>Bacillati</taxon>
        <taxon>Actinomycetota</taxon>
        <taxon>Actinomycetes</taxon>
        <taxon>Kitasatosporales</taxon>
        <taxon>Streptomycetaceae</taxon>
        <taxon>Yinghuangia</taxon>
    </lineage>
</organism>
<evidence type="ECO:0000256" key="1">
    <source>
        <dbReference type="ARBA" id="ARBA00005028"/>
    </source>
</evidence>
<dbReference type="RefSeq" id="WP_235055781.1">
    <property type="nucleotide sequence ID" value="NZ_JAKFHA010000021.1"/>
</dbReference>
<feature type="binding site" evidence="8">
    <location>
        <begin position="83"/>
        <end position="84"/>
    </location>
    <ligand>
        <name>beta-D-galactose</name>
        <dbReference type="ChEBI" id="CHEBI:27667"/>
    </ligand>
</feature>
<comment type="pathway">
    <text evidence="1 5">Carbohydrate metabolism; hexose metabolism.</text>
</comment>
<sequence length="352" mass="37474">MSGLSVTEHPFGHAPDGTPVHRWVLRAPGGHSAAVLTYGATLQSCRIPTADAGSLETVLGLPSVEAYAADPSYLGAVVGRYANRIAHGRFVLDGSEHKLEANDGPHTLHGGPDGFHRRVWDASGIRTPDSAGVALRLRSPHGDMGFPGNLDVHVIYSLDEHGTLAVRYRAATDRPTVINLTQHAYWNLAESDSVSDHALTVEADMYLATDATQIPLGPLAPTAGTPFALGGRLGETLANSHPGIVAAGGLDHCFALRGGVSPTPRRAARLTHPPTGRALEVWTTEPGIQVYTGNFLTAPFDRHHAVCLETQHFPDAPNRPEYPSTVLRPEQGYASVTEYRFGVGAEPPRSTP</sequence>
<dbReference type="Proteomes" id="UP001165378">
    <property type="component" value="Unassembled WGS sequence"/>
</dbReference>
<evidence type="ECO:0000313" key="10">
    <source>
        <dbReference type="Proteomes" id="UP001165378"/>
    </source>
</evidence>
<dbReference type="GO" id="GO:0006006">
    <property type="term" value="P:glucose metabolic process"/>
    <property type="evidence" value="ECO:0007669"/>
    <property type="project" value="TreeGrafter"/>
</dbReference>
<reference evidence="9" key="1">
    <citation type="submission" date="2022-01" db="EMBL/GenBank/DDBJ databases">
        <title>Genome-Based Taxonomic Classification of the Phylum Actinobacteria.</title>
        <authorList>
            <person name="Gao Y."/>
        </authorList>
    </citation>
    <scope>NUCLEOTIDE SEQUENCE</scope>
    <source>
        <strain evidence="9">KLBMP 8922</strain>
    </source>
</reference>
<gene>
    <name evidence="9" type="ORF">LZ495_28390</name>
</gene>
<dbReference type="GO" id="GO:0033499">
    <property type="term" value="P:galactose catabolic process via UDP-galactose, Leloir pathway"/>
    <property type="evidence" value="ECO:0007669"/>
    <property type="project" value="TreeGrafter"/>
</dbReference>
<feature type="binding site" evidence="8">
    <location>
        <begin position="183"/>
        <end position="185"/>
    </location>
    <ligand>
        <name>beta-D-galactose</name>
        <dbReference type="ChEBI" id="CHEBI:27667"/>
    </ligand>
</feature>
<name>A0AA41Q4M6_9ACTN</name>
<comment type="catalytic activity">
    <reaction evidence="5">
        <text>alpha-D-glucose = beta-D-glucose</text>
        <dbReference type="Rhea" id="RHEA:10264"/>
        <dbReference type="ChEBI" id="CHEBI:15903"/>
        <dbReference type="ChEBI" id="CHEBI:17925"/>
        <dbReference type="EC" id="5.1.3.3"/>
    </reaction>
</comment>
<evidence type="ECO:0000256" key="7">
    <source>
        <dbReference type="PIRSR" id="PIRSR005096-2"/>
    </source>
</evidence>
<dbReference type="InterPro" id="IPR047215">
    <property type="entry name" value="Galactose_mutarotase-like"/>
</dbReference>
<proteinExistence type="inferred from homology"/>
<dbReference type="InterPro" id="IPR008183">
    <property type="entry name" value="Aldose_1/G6P_1-epimerase"/>
</dbReference>
<feature type="active site" description="Proton donor" evidence="6">
    <location>
        <position position="183"/>
    </location>
</feature>
<dbReference type="InterPro" id="IPR011013">
    <property type="entry name" value="Gal_mutarotase_sf_dom"/>
</dbReference>
<dbReference type="SUPFAM" id="SSF74650">
    <property type="entry name" value="Galactose mutarotase-like"/>
    <property type="match status" value="1"/>
</dbReference>
<dbReference type="EMBL" id="JAKFHA010000021">
    <property type="protein sequence ID" value="MCF2531112.1"/>
    <property type="molecule type" value="Genomic_DNA"/>
</dbReference>
<dbReference type="PANTHER" id="PTHR10091:SF0">
    <property type="entry name" value="GALACTOSE MUTAROTASE"/>
    <property type="match status" value="1"/>
</dbReference>
<evidence type="ECO:0000256" key="4">
    <source>
        <dbReference type="ARBA" id="ARBA00023277"/>
    </source>
</evidence>
<feature type="binding site" evidence="7">
    <location>
        <position position="251"/>
    </location>
    <ligand>
        <name>beta-D-galactose</name>
        <dbReference type="ChEBI" id="CHEBI:27667"/>
    </ligand>
</feature>
<keyword evidence="4 5" id="KW-0119">Carbohydrate metabolism</keyword>
<dbReference type="InterPro" id="IPR014718">
    <property type="entry name" value="GH-type_carb-bd"/>
</dbReference>
<dbReference type="CDD" id="cd09019">
    <property type="entry name" value="galactose_mutarotase_like"/>
    <property type="match status" value="1"/>
</dbReference>
<feature type="active site" description="Proton acceptor" evidence="6">
    <location>
        <position position="309"/>
    </location>
</feature>
<evidence type="ECO:0000256" key="8">
    <source>
        <dbReference type="PIRSR" id="PIRSR005096-3"/>
    </source>
</evidence>
<comment type="similarity">
    <text evidence="2 5">Belongs to the aldose epimerase family.</text>
</comment>
<dbReference type="EC" id="5.1.3.3" evidence="5"/>
<dbReference type="InterPro" id="IPR015443">
    <property type="entry name" value="Aldose_1-epimerase"/>
</dbReference>
<dbReference type="PIRSF" id="PIRSF005096">
    <property type="entry name" value="GALM"/>
    <property type="match status" value="1"/>
</dbReference>
<evidence type="ECO:0000256" key="5">
    <source>
        <dbReference type="PIRNR" id="PIRNR005096"/>
    </source>
</evidence>
<evidence type="ECO:0000256" key="6">
    <source>
        <dbReference type="PIRSR" id="PIRSR005096-1"/>
    </source>
</evidence>
<comment type="caution">
    <text evidence="9">The sequence shown here is derived from an EMBL/GenBank/DDBJ whole genome shotgun (WGS) entry which is preliminary data.</text>
</comment>
<dbReference type="Gene3D" id="2.70.98.10">
    <property type="match status" value="1"/>
</dbReference>
<dbReference type="PANTHER" id="PTHR10091">
    <property type="entry name" value="ALDOSE-1-EPIMERASE"/>
    <property type="match status" value="1"/>
</dbReference>